<dbReference type="EMBL" id="JBFMVT010000002">
    <property type="protein sequence ID" value="MEW7314030.1"/>
    <property type="molecule type" value="Genomic_DNA"/>
</dbReference>
<comment type="similarity">
    <text evidence="2">Belongs to the metallo-dependent hydrolases superfamily. Adenosine and AMP deaminases family.</text>
</comment>
<evidence type="ECO:0000313" key="7">
    <source>
        <dbReference type="Proteomes" id="UP001555342"/>
    </source>
</evidence>
<dbReference type="SUPFAM" id="SSF51556">
    <property type="entry name" value="Metallo-dependent hydrolases"/>
    <property type="match status" value="1"/>
</dbReference>
<evidence type="ECO:0000256" key="3">
    <source>
        <dbReference type="ARBA" id="ARBA00022723"/>
    </source>
</evidence>
<dbReference type="InterPro" id="IPR006650">
    <property type="entry name" value="A/AMP_deam_AS"/>
</dbReference>
<dbReference type="RefSeq" id="WP_367596080.1">
    <property type="nucleotide sequence ID" value="NZ_JBFMVT010000002.1"/>
</dbReference>
<reference evidence="6 7" key="1">
    <citation type="submission" date="2024-07" db="EMBL/GenBank/DDBJ databases">
        <authorList>
            <person name="Wang L."/>
        </authorList>
    </citation>
    <scope>NUCLEOTIDE SEQUENCE [LARGE SCALE GENOMIC DNA]</scope>
    <source>
        <strain evidence="6 7">WL359</strain>
    </source>
</reference>
<dbReference type="Proteomes" id="UP001555342">
    <property type="component" value="Unassembled WGS sequence"/>
</dbReference>
<dbReference type="PROSITE" id="PS00485">
    <property type="entry name" value="A_DEAMINASE"/>
    <property type="match status" value="1"/>
</dbReference>
<comment type="caution">
    <text evidence="6">The sequence shown here is derived from an EMBL/GenBank/DDBJ whole genome shotgun (WGS) entry which is preliminary data.</text>
</comment>
<accession>A0ABV3NX43</accession>
<evidence type="ECO:0000256" key="1">
    <source>
        <dbReference type="ARBA" id="ARBA00001947"/>
    </source>
</evidence>
<evidence type="ECO:0000256" key="5">
    <source>
        <dbReference type="ARBA" id="ARBA00022833"/>
    </source>
</evidence>
<proteinExistence type="inferred from homology"/>
<comment type="cofactor">
    <cofactor evidence="1">
        <name>Zn(2+)</name>
        <dbReference type="ChEBI" id="CHEBI:29105"/>
    </cofactor>
</comment>
<evidence type="ECO:0008006" key="8">
    <source>
        <dbReference type="Google" id="ProtNLM"/>
    </source>
</evidence>
<evidence type="ECO:0000313" key="6">
    <source>
        <dbReference type="EMBL" id="MEW7314030.1"/>
    </source>
</evidence>
<keyword evidence="5" id="KW-0862">Zinc</keyword>
<dbReference type="Gene3D" id="3.20.20.140">
    <property type="entry name" value="Metal-dependent hydrolases"/>
    <property type="match status" value="1"/>
</dbReference>
<dbReference type="InterPro" id="IPR032466">
    <property type="entry name" value="Metal_Hydrolase"/>
</dbReference>
<keyword evidence="3" id="KW-0479">Metal-binding</keyword>
<gene>
    <name evidence="6" type="ORF">AB1E22_15240</name>
</gene>
<keyword evidence="7" id="KW-1185">Reference proteome</keyword>
<keyword evidence="4" id="KW-0378">Hydrolase</keyword>
<protein>
    <recommendedName>
        <fullName evidence="8">Adenosine deaminase domain-containing protein</fullName>
    </recommendedName>
</protein>
<evidence type="ECO:0000256" key="2">
    <source>
        <dbReference type="ARBA" id="ARBA00006676"/>
    </source>
</evidence>
<name>A0ABV3NX43_9ENTR</name>
<sequence>MRIIDLNVNGAECFDNIDRVLHREAFKQLDLTCSPLITRETDILDLEVLEALQSATLGLLQERRVAIETLPSSNVRISIHQSYNEHHAVGWLGYGRSFGLTSVAIGSDDPGIFATSLRGEYAHLLRALDANGAGHDTIEILESINKTSKRFRF</sequence>
<evidence type="ECO:0000256" key="4">
    <source>
        <dbReference type="ARBA" id="ARBA00022801"/>
    </source>
</evidence>
<organism evidence="6 7">
    <name type="scientific">Buttiauxella gaviniae</name>
    <dbReference type="NCBI Taxonomy" id="82990"/>
    <lineage>
        <taxon>Bacteria</taxon>
        <taxon>Pseudomonadati</taxon>
        <taxon>Pseudomonadota</taxon>
        <taxon>Gammaproteobacteria</taxon>
        <taxon>Enterobacterales</taxon>
        <taxon>Enterobacteriaceae</taxon>
        <taxon>Buttiauxella</taxon>
    </lineage>
</organism>